<dbReference type="InterPro" id="IPR003785">
    <property type="entry name" value="Creatininase/forma_Hydrolase"/>
</dbReference>
<name>A0A645I5K2_9ZZZZ</name>
<accession>A0A645I5K2</accession>
<keyword evidence="4" id="KW-0862">Zinc</keyword>
<evidence type="ECO:0000313" key="5">
    <source>
        <dbReference type="EMBL" id="MPN46595.1"/>
    </source>
</evidence>
<gene>
    <name evidence="5" type="ORF">SDC9_194186</name>
</gene>
<dbReference type="PANTHER" id="PTHR35005">
    <property type="entry name" value="3-DEHYDRO-SCYLLO-INOSOSE HYDROLASE"/>
    <property type="match status" value="1"/>
</dbReference>
<evidence type="ECO:0008006" key="6">
    <source>
        <dbReference type="Google" id="ProtNLM"/>
    </source>
</evidence>
<sequence>MIDEFIRLGFKNFFVVNTHLHNTQPLNEVLEDTRIKSGIKYGQIGWWQYIPAFTDDLWECSNPHGHASEAGTSVLLYLYPELVDMSKAVSTNSAFNDKWPGITKDLPYAKYTDSGTLGDATKGTAEKGKITVERGVDRIVDCIINYLEKE</sequence>
<comment type="caution">
    <text evidence="5">The sequence shown here is derived from an EMBL/GenBank/DDBJ whole genome shotgun (WGS) entry which is preliminary data.</text>
</comment>
<dbReference type="EMBL" id="VSSQ01107384">
    <property type="protein sequence ID" value="MPN46595.1"/>
    <property type="molecule type" value="Genomic_DNA"/>
</dbReference>
<evidence type="ECO:0000256" key="2">
    <source>
        <dbReference type="ARBA" id="ARBA00022723"/>
    </source>
</evidence>
<protein>
    <recommendedName>
        <fullName evidence="6">Creatininase</fullName>
    </recommendedName>
</protein>
<keyword evidence="3" id="KW-0378">Hydrolase</keyword>
<organism evidence="5">
    <name type="scientific">bioreactor metagenome</name>
    <dbReference type="NCBI Taxonomy" id="1076179"/>
    <lineage>
        <taxon>unclassified sequences</taxon>
        <taxon>metagenomes</taxon>
        <taxon>ecological metagenomes</taxon>
    </lineage>
</organism>
<comment type="cofactor">
    <cofactor evidence="1">
        <name>Zn(2+)</name>
        <dbReference type="ChEBI" id="CHEBI:29105"/>
    </cofactor>
</comment>
<evidence type="ECO:0000256" key="3">
    <source>
        <dbReference type="ARBA" id="ARBA00022801"/>
    </source>
</evidence>
<dbReference type="Pfam" id="PF02633">
    <property type="entry name" value="Creatininase"/>
    <property type="match status" value="1"/>
</dbReference>
<dbReference type="GO" id="GO:0009231">
    <property type="term" value="P:riboflavin biosynthetic process"/>
    <property type="evidence" value="ECO:0007669"/>
    <property type="project" value="TreeGrafter"/>
</dbReference>
<proteinExistence type="predicted"/>
<dbReference type="PANTHER" id="PTHR35005:SF1">
    <property type="entry name" value="2-AMINO-5-FORMYLAMINO-6-RIBOSYLAMINOPYRIMIDIN-4(3H)-ONE 5'-MONOPHOSPHATE DEFORMYLASE"/>
    <property type="match status" value="1"/>
</dbReference>
<dbReference type="SUPFAM" id="SSF102215">
    <property type="entry name" value="Creatininase"/>
    <property type="match status" value="1"/>
</dbReference>
<dbReference type="GO" id="GO:0016811">
    <property type="term" value="F:hydrolase activity, acting on carbon-nitrogen (but not peptide) bonds, in linear amides"/>
    <property type="evidence" value="ECO:0007669"/>
    <property type="project" value="TreeGrafter"/>
</dbReference>
<dbReference type="Gene3D" id="3.40.50.10310">
    <property type="entry name" value="Creatininase"/>
    <property type="match status" value="1"/>
</dbReference>
<dbReference type="InterPro" id="IPR024087">
    <property type="entry name" value="Creatininase-like_sf"/>
</dbReference>
<keyword evidence="2" id="KW-0479">Metal-binding</keyword>
<evidence type="ECO:0000256" key="4">
    <source>
        <dbReference type="ARBA" id="ARBA00022833"/>
    </source>
</evidence>
<dbReference type="AlphaFoldDB" id="A0A645I5K2"/>
<dbReference type="GO" id="GO:0046872">
    <property type="term" value="F:metal ion binding"/>
    <property type="evidence" value="ECO:0007669"/>
    <property type="project" value="UniProtKB-KW"/>
</dbReference>
<evidence type="ECO:0000256" key="1">
    <source>
        <dbReference type="ARBA" id="ARBA00001947"/>
    </source>
</evidence>
<reference evidence="5" key="1">
    <citation type="submission" date="2019-08" db="EMBL/GenBank/DDBJ databases">
        <authorList>
            <person name="Kucharzyk K."/>
            <person name="Murdoch R.W."/>
            <person name="Higgins S."/>
            <person name="Loffler F."/>
        </authorList>
    </citation>
    <scope>NUCLEOTIDE SEQUENCE</scope>
</reference>